<evidence type="ECO:0000313" key="2">
    <source>
        <dbReference type="Proteomes" id="UP001521150"/>
    </source>
</evidence>
<accession>A0ABS8ZG96</accession>
<reference evidence="1 2" key="1">
    <citation type="submission" date="2021-12" db="EMBL/GenBank/DDBJ databases">
        <title>Genome sequence of Kibdelosporangium philippinense ATCC 49844.</title>
        <authorList>
            <person name="Fedorov E.A."/>
            <person name="Omeragic M."/>
            <person name="Shalygina K.F."/>
            <person name="Maclea K.S."/>
        </authorList>
    </citation>
    <scope>NUCLEOTIDE SEQUENCE [LARGE SCALE GENOMIC DNA]</scope>
    <source>
        <strain evidence="1 2">ATCC 49844</strain>
    </source>
</reference>
<comment type="caution">
    <text evidence="1">The sequence shown here is derived from an EMBL/GenBank/DDBJ whole genome shotgun (WGS) entry which is preliminary data.</text>
</comment>
<protein>
    <submittedName>
        <fullName evidence="1">DUF5947 family protein</fullName>
    </submittedName>
</protein>
<name>A0ABS8ZG96_9PSEU</name>
<evidence type="ECO:0000313" key="1">
    <source>
        <dbReference type="EMBL" id="MCE7006846.1"/>
    </source>
</evidence>
<dbReference type="Proteomes" id="UP001521150">
    <property type="component" value="Unassembled WGS sequence"/>
</dbReference>
<sequence>MTSLRKFVGAPPPSPSPKQALERCEMCGVDVASSHNHVVDIDHRALLCVCRPCFLLFTRSDTGKFRAVPERYLSDPSLTLGEWQGLGIPVGTAFFLRGETGLAAFYPSPAGATECLLDLAAWTDLASSHPLLASARPEVEAILIREVSGTVECYLVPIDACYQLVGTVRLYWKGFDGGTEALSAIEAFFADVRSKAGA</sequence>
<dbReference type="Pfam" id="PF19372">
    <property type="entry name" value="DUF5947"/>
    <property type="match status" value="1"/>
</dbReference>
<dbReference type="EMBL" id="JAJVCN010000002">
    <property type="protein sequence ID" value="MCE7006846.1"/>
    <property type="molecule type" value="Genomic_DNA"/>
</dbReference>
<organism evidence="1 2">
    <name type="scientific">Kibdelosporangium philippinense</name>
    <dbReference type="NCBI Taxonomy" id="211113"/>
    <lineage>
        <taxon>Bacteria</taxon>
        <taxon>Bacillati</taxon>
        <taxon>Actinomycetota</taxon>
        <taxon>Actinomycetes</taxon>
        <taxon>Pseudonocardiales</taxon>
        <taxon>Pseudonocardiaceae</taxon>
        <taxon>Kibdelosporangium</taxon>
    </lineage>
</organism>
<proteinExistence type="predicted"/>
<keyword evidence="2" id="KW-1185">Reference proteome</keyword>
<gene>
    <name evidence="1" type="ORF">LWC34_29060</name>
</gene>
<dbReference type="RefSeq" id="WP_233728272.1">
    <property type="nucleotide sequence ID" value="NZ_JAJVCN010000002.1"/>
</dbReference>
<dbReference type="InterPro" id="IPR045991">
    <property type="entry name" value="DUF5947"/>
</dbReference>